<feature type="chain" id="PRO_5017267377" description="MlpA protein" evidence="1">
    <location>
        <begin position="22"/>
        <end position="254"/>
    </location>
</feature>
<gene>
    <name evidence="2" type="ORF">D7V93_36085</name>
</gene>
<protein>
    <recommendedName>
        <fullName evidence="4">MlpA protein</fullName>
    </recommendedName>
</protein>
<reference evidence="3" key="1">
    <citation type="submission" date="2018-09" db="EMBL/GenBank/DDBJ databases">
        <authorList>
            <person name="Livingstone P.G."/>
            <person name="Whitworth D.E."/>
        </authorList>
    </citation>
    <scope>NUCLEOTIDE SEQUENCE [LARGE SCALE GENOMIC DNA]</scope>
    <source>
        <strain evidence="3">CA051B</strain>
    </source>
</reference>
<organism evidence="2 3">
    <name type="scientific">Corallococcus llansteffanensis</name>
    <dbReference type="NCBI Taxonomy" id="2316731"/>
    <lineage>
        <taxon>Bacteria</taxon>
        <taxon>Pseudomonadati</taxon>
        <taxon>Myxococcota</taxon>
        <taxon>Myxococcia</taxon>
        <taxon>Myxococcales</taxon>
        <taxon>Cystobacterineae</taxon>
        <taxon>Myxococcaceae</taxon>
        <taxon>Corallococcus</taxon>
    </lineage>
</organism>
<proteinExistence type="predicted"/>
<feature type="signal peptide" evidence="1">
    <location>
        <begin position="1"/>
        <end position="21"/>
    </location>
</feature>
<keyword evidence="1" id="KW-0732">Signal</keyword>
<keyword evidence="3" id="KW-1185">Reference proteome</keyword>
<sequence>MNLRWMAISGALAAAVVTAGACGSEPEPVCVVARAVSDGSTGSFATTYQLKQGQNPDQVCARLKPEAVGLQKYFSQAPEAPDTVGVRSTRLGQLLRDFAKRLPAGAADTATAVGPFTSETPAADHFCSVTELSPTRLQVPASTAPDGGVLPAQDFGYTWSNLRIYNTPEIPGTQFTSDLVYTENGCTAEYAVKGIWPVVTCRGADAGPDEAKCDPYADLDAGRLRGSGINPLFPVKCDPDALICVLTGEVPSAP</sequence>
<accession>A0A3A8NK10</accession>
<evidence type="ECO:0000256" key="1">
    <source>
        <dbReference type="SAM" id="SignalP"/>
    </source>
</evidence>
<comment type="caution">
    <text evidence="2">The sequence shown here is derived from an EMBL/GenBank/DDBJ whole genome shotgun (WGS) entry which is preliminary data.</text>
</comment>
<evidence type="ECO:0008006" key="4">
    <source>
        <dbReference type="Google" id="ProtNLM"/>
    </source>
</evidence>
<evidence type="ECO:0000313" key="3">
    <source>
        <dbReference type="Proteomes" id="UP000272888"/>
    </source>
</evidence>
<dbReference type="EMBL" id="RAWB01000599">
    <property type="protein sequence ID" value="RKH44578.1"/>
    <property type="molecule type" value="Genomic_DNA"/>
</dbReference>
<evidence type="ECO:0000313" key="2">
    <source>
        <dbReference type="EMBL" id="RKH44578.1"/>
    </source>
</evidence>
<dbReference type="Proteomes" id="UP000272888">
    <property type="component" value="Unassembled WGS sequence"/>
</dbReference>
<dbReference type="PROSITE" id="PS51257">
    <property type="entry name" value="PROKAR_LIPOPROTEIN"/>
    <property type="match status" value="1"/>
</dbReference>
<name>A0A3A8NK10_9BACT</name>
<dbReference type="AlphaFoldDB" id="A0A3A8NK10"/>